<evidence type="ECO:0000313" key="3">
    <source>
        <dbReference type="EMBL" id="GBH08227.1"/>
    </source>
</evidence>
<dbReference type="Proteomes" id="UP000248291">
    <property type="component" value="Unassembled WGS sequence"/>
</dbReference>
<dbReference type="EMBL" id="BGKA01000223">
    <property type="protein sequence ID" value="GBH19628.1"/>
    <property type="molecule type" value="Genomic_DNA"/>
</dbReference>
<dbReference type="EMBL" id="BGJZ01000082">
    <property type="protein sequence ID" value="GBH08227.1"/>
    <property type="molecule type" value="Genomic_DNA"/>
</dbReference>
<accession>A0A2V0Q7E2</accession>
<feature type="region of interest" description="Disordered" evidence="1">
    <location>
        <begin position="137"/>
        <end position="184"/>
    </location>
</feature>
<sequence>MSTTTIAASALSMIAAIAPASTTVVIPAAIATVSAETVVTPKTAIATKAVIPPAIARRASWLVIARHGGWRVITRCRSVIARLGVVTRLRRHVDAPLLIIGGVITVIVRVSTPADDRRRLCVHIRFVVSRACVATSEEKGQQRDKQGSSIHGGLLDRDWAQTSDAGRRPPKRLADEKSDSEKTF</sequence>
<keyword evidence="2" id="KW-0732">Signal</keyword>
<evidence type="ECO:0000313" key="5">
    <source>
        <dbReference type="Proteomes" id="UP000247480"/>
    </source>
</evidence>
<feature type="compositionally biased region" description="Basic and acidic residues" evidence="1">
    <location>
        <begin position="137"/>
        <end position="146"/>
    </location>
</feature>
<gene>
    <name evidence="3" type="ORF">KPSA1_01598</name>
    <name evidence="4" type="ORF">KPSA3_05639</name>
</gene>
<feature type="chain" id="PRO_5042352772" description="Secreted peptide" evidence="2">
    <location>
        <begin position="21"/>
        <end position="184"/>
    </location>
</feature>
<proteinExistence type="predicted"/>
<evidence type="ECO:0000313" key="6">
    <source>
        <dbReference type="Proteomes" id="UP000248291"/>
    </source>
</evidence>
<protein>
    <recommendedName>
        <fullName evidence="7">Secreted peptide</fullName>
    </recommendedName>
</protein>
<comment type="caution">
    <text evidence="3">The sequence shown here is derived from an EMBL/GenBank/DDBJ whole genome shotgun (WGS) entry which is preliminary data.</text>
</comment>
<evidence type="ECO:0008006" key="7">
    <source>
        <dbReference type="Google" id="ProtNLM"/>
    </source>
</evidence>
<name>A0A2V0Q7E2_PSESF</name>
<organism evidence="3 5">
    <name type="scientific">Pseudomonas syringae pv. actinidiae</name>
    <dbReference type="NCBI Taxonomy" id="103796"/>
    <lineage>
        <taxon>Bacteria</taxon>
        <taxon>Pseudomonadati</taxon>
        <taxon>Pseudomonadota</taxon>
        <taxon>Gammaproteobacteria</taxon>
        <taxon>Pseudomonadales</taxon>
        <taxon>Pseudomonadaceae</taxon>
        <taxon>Pseudomonas</taxon>
        <taxon>Pseudomonas syringae</taxon>
    </lineage>
</organism>
<feature type="signal peptide" evidence="2">
    <location>
        <begin position="1"/>
        <end position="20"/>
    </location>
</feature>
<dbReference type="AlphaFoldDB" id="A0A2V0Q7E2"/>
<feature type="compositionally biased region" description="Basic and acidic residues" evidence="1">
    <location>
        <begin position="172"/>
        <end position="184"/>
    </location>
</feature>
<reference evidence="3 5" key="1">
    <citation type="submission" date="2018-04" db="EMBL/GenBank/DDBJ databases">
        <title>Draft genome sequence of Pseudomonas syringae pv. actinidiae biovar 1 strains isolated from kiwifruit in Kagawa prefecture.</title>
        <authorList>
            <person name="Tabuchi M."/>
            <person name="Saito M."/>
            <person name="Fujiwara S."/>
            <person name="Sasa N."/>
            <person name="Akimitsu K."/>
            <person name="Gomi K."/>
            <person name="Konishi-Sugita S."/>
            <person name="Hamano K."/>
            <person name="Kataoka I."/>
        </authorList>
    </citation>
    <scope>NUCLEOTIDE SEQUENCE [LARGE SCALE GENOMIC DNA]</scope>
    <source>
        <strain evidence="3 5">MAFF212206</strain>
    </source>
</reference>
<evidence type="ECO:0000313" key="4">
    <source>
        <dbReference type="EMBL" id="GBH19628.1"/>
    </source>
</evidence>
<reference evidence="4 6" key="2">
    <citation type="submission" date="2018-04" db="EMBL/GenBank/DDBJ databases">
        <title>Draft genome sequence of Pseudomonas syringae pv. actinidiae biovar 3 strains isolated from kiwifruit in Kagawa prefecture.</title>
        <authorList>
            <person name="Tabuchi M."/>
            <person name="Saito M."/>
            <person name="Fujiwara S."/>
            <person name="Sasa N."/>
            <person name="Akimitsu K."/>
            <person name="Gomi K."/>
            <person name="Konishi-Sugita S."/>
            <person name="Hamano K."/>
            <person name="Kataoka I."/>
        </authorList>
    </citation>
    <scope>NUCLEOTIDE SEQUENCE [LARGE SCALE GENOMIC DNA]</scope>
    <source>
        <strain evidence="4 6">MAFF212211</strain>
    </source>
</reference>
<evidence type="ECO:0000256" key="1">
    <source>
        <dbReference type="SAM" id="MobiDB-lite"/>
    </source>
</evidence>
<dbReference type="Proteomes" id="UP000247480">
    <property type="component" value="Unassembled WGS sequence"/>
</dbReference>
<evidence type="ECO:0000256" key="2">
    <source>
        <dbReference type="SAM" id="SignalP"/>
    </source>
</evidence>